<sequence length="66" mass="7739">MNVFHDTRLLITLSRRRHSRKTFTISRQRELTLISRKTTPPPLRCIPWFVVVYLGESDVVDKASAK</sequence>
<gene>
    <name evidence="1" type="ORF">Enr13x_09540</name>
</gene>
<accession>A0A518HJT5</accession>
<organism evidence="1 2">
    <name type="scientific">Stieleria neptunia</name>
    <dbReference type="NCBI Taxonomy" id="2527979"/>
    <lineage>
        <taxon>Bacteria</taxon>
        <taxon>Pseudomonadati</taxon>
        <taxon>Planctomycetota</taxon>
        <taxon>Planctomycetia</taxon>
        <taxon>Pirellulales</taxon>
        <taxon>Pirellulaceae</taxon>
        <taxon>Stieleria</taxon>
    </lineage>
</organism>
<dbReference type="AlphaFoldDB" id="A0A518HJT5"/>
<keyword evidence="2" id="KW-1185">Reference proteome</keyword>
<evidence type="ECO:0000313" key="2">
    <source>
        <dbReference type="Proteomes" id="UP000319004"/>
    </source>
</evidence>
<name>A0A518HJT5_9BACT</name>
<proteinExistence type="predicted"/>
<evidence type="ECO:0000313" key="1">
    <source>
        <dbReference type="EMBL" id="QDV41116.1"/>
    </source>
</evidence>
<reference evidence="1 2" key="1">
    <citation type="submission" date="2019-03" db="EMBL/GenBank/DDBJ databases">
        <title>Deep-cultivation of Planctomycetes and their phenomic and genomic characterization uncovers novel biology.</title>
        <authorList>
            <person name="Wiegand S."/>
            <person name="Jogler M."/>
            <person name="Boedeker C."/>
            <person name="Pinto D."/>
            <person name="Vollmers J."/>
            <person name="Rivas-Marin E."/>
            <person name="Kohn T."/>
            <person name="Peeters S.H."/>
            <person name="Heuer A."/>
            <person name="Rast P."/>
            <person name="Oberbeckmann S."/>
            <person name="Bunk B."/>
            <person name="Jeske O."/>
            <person name="Meyerdierks A."/>
            <person name="Storesund J.E."/>
            <person name="Kallscheuer N."/>
            <person name="Luecker S."/>
            <person name="Lage O.M."/>
            <person name="Pohl T."/>
            <person name="Merkel B.J."/>
            <person name="Hornburger P."/>
            <person name="Mueller R.-W."/>
            <person name="Bruemmer F."/>
            <person name="Labrenz M."/>
            <person name="Spormann A.M."/>
            <person name="Op den Camp H."/>
            <person name="Overmann J."/>
            <person name="Amann R."/>
            <person name="Jetten M.S.M."/>
            <person name="Mascher T."/>
            <person name="Medema M.H."/>
            <person name="Devos D.P."/>
            <person name="Kaster A.-K."/>
            <person name="Ovreas L."/>
            <person name="Rohde M."/>
            <person name="Galperin M.Y."/>
            <person name="Jogler C."/>
        </authorList>
    </citation>
    <scope>NUCLEOTIDE SEQUENCE [LARGE SCALE GENOMIC DNA]</scope>
    <source>
        <strain evidence="1 2">Enr13</strain>
    </source>
</reference>
<dbReference type="KEGG" id="snep:Enr13x_09540"/>
<dbReference type="EMBL" id="CP037423">
    <property type="protein sequence ID" value="QDV41116.1"/>
    <property type="molecule type" value="Genomic_DNA"/>
</dbReference>
<protein>
    <submittedName>
        <fullName evidence="1">Uncharacterized protein</fullName>
    </submittedName>
</protein>
<dbReference type="Proteomes" id="UP000319004">
    <property type="component" value="Chromosome"/>
</dbReference>